<feature type="active site" description="Proton donor" evidence="12">
    <location>
        <position position="189"/>
    </location>
</feature>
<keyword evidence="8" id="KW-0106">Calcium</keyword>
<evidence type="ECO:0000256" key="6">
    <source>
        <dbReference type="ARBA" id="ARBA00013185"/>
    </source>
</evidence>
<dbReference type="AlphaFoldDB" id="A0A1N7M893"/>
<evidence type="ECO:0000256" key="11">
    <source>
        <dbReference type="PIRNR" id="PIRNR005096"/>
    </source>
</evidence>
<evidence type="ECO:0000313" key="15">
    <source>
        <dbReference type="EMBL" id="SIS82243.1"/>
    </source>
</evidence>
<dbReference type="GO" id="GO:0005737">
    <property type="term" value="C:cytoplasm"/>
    <property type="evidence" value="ECO:0007669"/>
    <property type="project" value="TreeGrafter"/>
</dbReference>
<dbReference type="SUPFAM" id="SSF74650">
    <property type="entry name" value="Galactose mutarotase-like"/>
    <property type="match status" value="1"/>
</dbReference>
<keyword evidence="10 11" id="KW-0119">Carbohydrate metabolism</keyword>
<keyword evidence="16" id="KW-1185">Reference proteome</keyword>
<organism evidence="15 16">
    <name type="scientific">Belliella pelovolcani</name>
    <dbReference type="NCBI Taxonomy" id="529505"/>
    <lineage>
        <taxon>Bacteria</taxon>
        <taxon>Pseudomonadati</taxon>
        <taxon>Bacteroidota</taxon>
        <taxon>Cytophagia</taxon>
        <taxon>Cytophagales</taxon>
        <taxon>Cyclobacteriaceae</taxon>
        <taxon>Belliella</taxon>
    </lineage>
</organism>
<dbReference type="GO" id="GO:0033499">
    <property type="term" value="P:galactose catabolic process via UDP-galactose, Leloir pathway"/>
    <property type="evidence" value="ECO:0007669"/>
    <property type="project" value="TreeGrafter"/>
</dbReference>
<comment type="cofactor">
    <cofactor evidence="2">
        <name>Ca(2+)</name>
        <dbReference type="ChEBI" id="CHEBI:29108"/>
    </cofactor>
</comment>
<dbReference type="RefSeq" id="WP_076500302.1">
    <property type="nucleotide sequence ID" value="NZ_FTOP01000005.1"/>
</dbReference>
<dbReference type="Proteomes" id="UP000186026">
    <property type="component" value="Unassembled WGS sequence"/>
</dbReference>
<dbReference type="STRING" id="529505.SAMN05421761_105182"/>
<evidence type="ECO:0000256" key="3">
    <source>
        <dbReference type="ARBA" id="ARBA00005028"/>
    </source>
</evidence>
<evidence type="ECO:0000256" key="4">
    <source>
        <dbReference type="ARBA" id="ARBA00006206"/>
    </source>
</evidence>
<feature type="active site" description="Proton acceptor" evidence="12">
    <location>
        <position position="322"/>
    </location>
</feature>
<dbReference type="InterPro" id="IPR011013">
    <property type="entry name" value="Gal_mutarotase_sf_dom"/>
</dbReference>
<dbReference type="InterPro" id="IPR008183">
    <property type="entry name" value="Aldose_1/G6P_1-epimerase"/>
</dbReference>
<keyword evidence="9 11" id="KW-0413">Isomerase</keyword>
<dbReference type="PROSITE" id="PS00545">
    <property type="entry name" value="ALDOSE_1_EPIMERASE"/>
    <property type="match status" value="1"/>
</dbReference>
<dbReference type="InterPro" id="IPR014718">
    <property type="entry name" value="GH-type_carb-bd"/>
</dbReference>
<dbReference type="PIRSF" id="PIRSF005096">
    <property type="entry name" value="GALM"/>
    <property type="match status" value="1"/>
</dbReference>
<evidence type="ECO:0000256" key="2">
    <source>
        <dbReference type="ARBA" id="ARBA00001913"/>
    </source>
</evidence>
<feature type="binding site" evidence="13">
    <location>
        <position position="261"/>
    </location>
    <ligand>
        <name>beta-D-galactose</name>
        <dbReference type="ChEBI" id="CHEBI:27667"/>
    </ligand>
</feature>
<comment type="subunit">
    <text evidence="5">Monomer.</text>
</comment>
<evidence type="ECO:0000256" key="10">
    <source>
        <dbReference type="ARBA" id="ARBA00023277"/>
    </source>
</evidence>
<dbReference type="Gene3D" id="2.70.98.10">
    <property type="match status" value="1"/>
</dbReference>
<comment type="catalytic activity">
    <reaction evidence="1 11">
        <text>alpha-D-glucose = beta-D-glucose</text>
        <dbReference type="Rhea" id="RHEA:10264"/>
        <dbReference type="ChEBI" id="CHEBI:15903"/>
        <dbReference type="ChEBI" id="CHEBI:17925"/>
        <dbReference type="EC" id="5.1.3.3"/>
    </reaction>
</comment>
<dbReference type="PANTHER" id="PTHR10091:SF0">
    <property type="entry name" value="GALACTOSE MUTAROTASE"/>
    <property type="match status" value="1"/>
</dbReference>
<dbReference type="GO" id="GO:0006006">
    <property type="term" value="P:glucose metabolic process"/>
    <property type="evidence" value="ECO:0007669"/>
    <property type="project" value="TreeGrafter"/>
</dbReference>
<reference evidence="16" key="1">
    <citation type="submission" date="2017-01" db="EMBL/GenBank/DDBJ databases">
        <authorList>
            <person name="Varghese N."/>
            <person name="Submissions S."/>
        </authorList>
    </citation>
    <scope>NUCLEOTIDE SEQUENCE [LARGE SCALE GENOMIC DNA]</scope>
    <source>
        <strain evidence="16">DSM 46698</strain>
    </source>
</reference>
<dbReference type="CDD" id="cd09019">
    <property type="entry name" value="galactose_mutarotase_like"/>
    <property type="match status" value="1"/>
</dbReference>
<dbReference type="OrthoDB" id="9779408at2"/>
<dbReference type="EMBL" id="FTOP01000005">
    <property type="protein sequence ID" value="SIS82243.1"/>
    <property type="molecule type" value="Genomic_DNA"/>
</dbReference>
<dbReference type="EC" id="5.1.3.3" evidence="6 11"/>
<name>A0A1N7M893_9BACT</name>
<proteinExistence type="inferred from homology"/>
<dbReference type="GO" id="GO:0030246">
    <property type="term" value="F:carbohydrate binding"/>
    <property type="evidence" value="ECO:0007669"/>
    <property type="project" value="InterPro"/>
</dbReference>
<dbReference type="GO" id="GO:0004034">
    <property type="term" value="F:aldose 1-epimerase activity"/>
    <property type="evidence" value="ECO:0007669"/>
    <property type="project" value="UniProtKB-EC"/>
</dbReference>
<dbReference type="UniPathway" id="UPA00242"/>
<sequence length="357" mass="39836">MISECQMHIASFGQTPEGQVIQIFTLEIPGVIKASIMTLGATLTELHVPDRFGKMEDVVLGFDSLEGYLQDAYQQEYCYLGATIGRVAGRTNGNRFEIEGRLYQLPENQGDVHLHGGVSGWDRKLWVGKPFQSENEIGVDFSLFSPNGEEGYPGNIHVSVRYAVNLEGELKISYEATTDHATIINPTNHSYFNLSGDHSETIFDHELTIPAEHYLPIDGSCFPLEELKNVSGSPFDFRKSRKIGVALAENHPQLKNGNGIDHAFKLNTSNPEIILYHPKSGRRMTCITTAPAVQVYTSNHFKGTYPGKSNSYYKQHAAICLETQGFPNAANRPDFPTIRLNPNETFESQTIFKFTIQ</sequence>
<feature type="binding site" evidence="14">
    <location>
        <begin position="189"/>
        <end position="191"/>
    </location>
    <ligand>
        <name>beta-D-galactose</name>
        <dbReference type="ChEBI" id="CHEBI:27667"/>
    </ligand>
</feature>
<comment type="similarity">
    <text evidence="4 11">Belongs to the aldose epimerase family.</text>
</comment>
<evidence type="ECO:0000256" key="8">
    <source>
        <dbReference type="ARBA" id="ARBA00022837"/>
    </source>
</evidence>
<dbReference type="InterPro" id="IPR047215">
    <property type="entry name" value="Galactose_mutarotase-like"/>
</dbReference>
<evidence type="ECO:0000313" key="16">
    <source>
        <dbReference type="Proteomes" id="UP000186026"/>
    </source>
</evidence>
<dbReference type="Pfam" id="PF01263">
    <property type="entry name" value="Aldose_epim"/>
    <property type="match status" value="1"/>
</dbReference>
<evidence type="ECO:0000256" key="14">
    <source>
        <dbReference type="PIRSR" id="PIRSR005096-3"/>
    </source>
</evidence>
<evidence type="ECO:0000256" key="7">
    <source>
        <dbReference type="ARBA" id="ARBA00014165"/>
    </source>
</evidence>
<gene>
    <name evidence="15" type="ORF">SAMN05421761_105182</name>
</gene>
<protein>
    <recommendedName>
        <fullName evidence="7 11">Aldose 1-epimerase</fullName>
        <ecNumber evidence="6 11">5.1.3.3</ecNumber>
    </recommendedName>
</protein>
<dbReference type="NCBIfam" id="NF008277">
    <property type="entry name" value="PRK11055.1"/>
    <property type="match status" value="1"/>
</dbReference>
<evidence type="ECO:0000256" key="5">
    <source>
        <dbReference type="ARBA" id="ARBA00011245"/>
    </source>
</evidence>
<accession>A0A1N7M893</accession>
<evidence type="ECO:0000256" key="12">
    <source>
        <dbReference type="PIRSR" id="PIRSR005096-1"/>
    </source>
</evidence>
<comment type="pathway">
    <text evidence="3 11">Carbohydrate metabolism; hexose metabolism.</text>
</comment>
<dbReference type="PANTHER" id="PTHR10091">
    <property type="entry name" value="ALDOSE-1-EPIMERASE"/>
    <property type="match status" value="1"/>
</dbReference>
<evidence type="ECO:0000256" key="1">
    <source>
        <dbReference type="ARBA" id="ARBA00001614"/>
    </source>
</evidence>
<evidence type="ECO:0000256" key="13">
    <source>
        <dbReference type="PIRSR" id="PIRSR005096-2"/>
    </source>
</evidence>
<dbReference type="InterPro" id="IPR018052">
    <property type="entry name" value="Ald1_epimerase_CS"/>
</dbReference>
<dbReference type="InterPro" id="IPR015443">
    <property type="entry name" value="Aldose_1-epimerase"/>
</dbReference>
<evidence type="ECO:0000256" key="9">
    <source>
        <dbReference type="ARBA" id="ARBA00023235"/>
    </source>
</evidence>